<accession>A0A3G2R7U3</accession>
<dbReference type="AlphaFoldDB" id="A0A3G2R7U3"/>
<evidence type="ECO:0000313" key="2">
    <source>
        <dbReference type="EMBL" id="AYO31604.1"/>
    </source>
</evidence>
<sequence length="228" mass="26314">MKKPKIKINLKVVLMALLMLYFGFGVIRFANFSRPQEFGEIVSPDANLYEGSLIIKKAGGFGREGVRRSDDINKILQILNYYRGLKLGRTLSRDYDKSNYYDISLPVKQGSNISVRFFRDGYLWIEKGGEINYYRILDEKIDLDYMDRMFDSMEKTGTTVQRKLKFPMPLELTGVQGMETDLNGDGILEQIFLYCDEYGDLFRLRVNNLSITSCGSHIDKKNRAGGYR</sequence>
<feature type="transmembrane region" description="Helical" evidence="1">
    <location>
        <begin position="12"/>
        <end position="30"/>
    </location>
</feature>
<name>A0A3G2R7U3_9FIRM</name>
<organism evidence="2 3">
    <name type="scientific">Biomaibacter acetigenes</name>
    <dbReference type="NCBI Taxonomy" id="2316383"/>
    <lineage>
        <taxon>Bacteria</taxon>
        <taxon>Bacillati</taxon>
        <taxon>Bacillota</taxon>
        <taxon>Clostridia</taxon>
        <taxon>Thermosediminibacterales</taxon>
        <taxon>Tepidanaerobacteraceae</taxon>
        <taxon>Biomaibacter</taxon>
    </lineage>
</organism>
<reference evidence="2 3" key="1">
    <citation type="submission" date="2018-10" db="EMBL/GenBank/DDBJ databases">
        <authorList>
            <person name="Zhang X."/>
        </authorList>
    </citation>
    <scope>NUCLEOTIDE SEQUENCE [LARGE SCALE GENOMIC DNA]</scope>
    <source>
        <strain evidence="2 3">SK-G1</strain>
    </source>
</reference>
<proteinExistence type="predicted"/>
<keyword evidence="1" id="KW-1133">Transmembrane helix</keyword>
<evidence type="ECO:0000313" key="3">
    <source>
        <dbReference type="Proteomes" id="UP000280960"/>
    </source>
</evidence>
<keyword evidence="1" id="KW-0812">Transmembrane</keyword>
<keyword evidence="1" id="KW-0472">Membrane</keyword>
<dbReference type="KEGG" id="bacg:D2962_14235"/>
<gene>
    <name evidence="2" type="ORF">D2962_14235</name>
</gene>
<dbReference type="EMBL" id="CP033169">
    <property type="protein sequence ID" value="AYO31604.1"/>
    <property type="molecule type" value="Genomic_DNA"/>
</dbReference>
<dbReference type="RefSeq" id="WP_122015371.1">
    <property type="nucleotide sequence ID" value="NZ_CP033169.1"/>
</dbReference>
<dbReference type="Proteomes" id="UP000280960">
    <property type="component" value="Chromosome"/>
</dbReference>
<keyword evidence="3" id="KW-1185">Reference proteome</keyword>
<protein>
    <submittedName>
        <fullName evidence="2">Uncharacterized protein</fullName>
    </submittedName>
</protein>
<evidence type="ECO:0000256" key="1">
    <source>
        <dbReference type="SAM" id="Phobius"/>
    </source>
</evidence>